<evidence type="ECO:0000256" key="8">
    <source>
        <dbReference type="ARBA" id="ARBA00022989"/>
    </source>
</evidence>
<comment type="subcellular location">
    <subcellularLocation>
        <location evidence="2">Membrane</location>
    </subcellularLocation>
</comment>
<dbReference type="Proteomes" id="UP001596472">
    <property type="component" value="Unassembled WGS sequence"/>
</dbReference>
<sequence length="490" mass="54860">MSSRLLSFSHMRLTRVTLFVIALIIGSGFYLLVRRQLDELEPRTFQATEESMVDAAHIFAALVEGDILDDQFNPERFRTAFNSTEERSFEAKIYNHLKNSVGMGVYITDIEGKVVFDSDSGKREGDDFSSKRDVVLTLRGEYGARSSRDNEKDPTSSILYVGALIGSLEQPWGVLTAYKPQSDVLPIVRRREFEIWSGTWLIGGGILFLVLAVFIWQYRPISRLTDYARAIEQGKRPIMPKLGAGREVNTLAHALESMREALEGRQYAEQYVRTLTHEMKSPLAAIQGAAELLCEDMPIEDRRRFLSNIHAESVRAERLLNRLLELSALEGKSRLESTDIFDFRETVSRAVDQAKPMAELAGVQLEFTPTNLPLMVLGDAFILRAAVTNLLENAIDFSPRGETVDITLSYQNEQHTLQIQDRGPGIPDYAQAKIFERFFSLRHLKAGRKGTGLGLTLVKEAVELHQGSINLTSSDSTGTLATLNLPEATA</sequence>
<evidence type="ECO:0000256" key="5">
    <source>
        <dbReference type="ARBA" id="ARBA00022679"/>
    </source>
</evidence>
<evidence type="ECO:0000256" key="11">
    <source>
        <dbReference type="SAM" id="Phobius"/>
    </source>
</evidence>
<dbReference type="InterPro" id="IPR003594">
    <property type="entry name" value="HATPase_dom"/>
</dbReference>
<feature type="domain" description="HAMP" evidence="13">
    <location>
        <begin position="219"/>
        <end position="267"/>
    </location>
</feature>
<keyword evidence="6 11" id="KW-0812">Transmembrane</keyword>
<dbReference type="Pfam" id="PF02518">
    <property type="entry name" value="HATPase_c"/>
    <property type="match status" value="1"/>
</dbReference>
<feature type="transmembrane region" description="Helical" evidence="11">
    <location>
        <begin position="12"/>
        <end position="33"/>
    </location>
</feature>
<evidence type="ECO:0000256" key="9">
    <source>
        <dbReference type="ARBA" id="ARBA00023012"/>
    </source>
</evidence>
<evidence type="ECO:0000256" key="3">
    <source>
        <dbReference type="ARBA" id="ARBA00012438"/>
    </source>
</evidence>
<evidence type="ECO:0000259" key="13">
    <source>
        <dbReference type="PROSITE" id="PS50885"/>
    </source>
</evidence>
<dbReference type="Gene3D" id="6.10.340.10">
    <property type="match status" value="1"/>
</dbReference>
<dbReference type="Gene3D" id="3.30.565.10">
    <property type="entry name" value="Histidine kinase-like ATPase, C-terminal domain"/>
    <property type="match status" value="1"/>
</dbReference>
<keyword evidence="5 14" id="KW-0808">Transferase</keyword>
<comment type="caution">
    <text evidence="14">The sequence shown here is derived from an EMBL/GenBank/DDBJ whole genome shotgun (WGS) entry which is preliminary data.</text>
</comment>
<feature type="transmembrane region" description="Helical" evidence="11">
    <location>
        <begin position="195"/>
        <end position="216"/>
    </location>
</feature>
<evidence type="ECO:0000256" key="10">
    <source>
        <dbReference type="ARBA" id="ARBA00023136"/>
    </source>
</evidence>
<accession>A0ABW2L566</accession>
<dbReference type="EMBL" id="JBHTBS010000002">
    <property type="protein sequence ID" value="MFC7336716.1"/>
    <property type="molecule type" value="Genomic_DNA"/>
</dbReference>
<evidence type="ECO:0000313" key="14">
    <source>
        <dbReference type="EMBL" id="MFC7336716.1"/>
    </source>
</evidence>
<protein>
    <recommendedName>
        <fullName evidence="3">histidine kinase</fullName>
        <ecNumber evidence="3">2.7.13.3</ecNumber>
    </recommendedName>
</protein>
<organism evidence="14 15">
    <name type="scientific">Haloferula chungangensis</name>
    <dbReference type="NCBI Taxonomy" id="1048331"/>
    <lineage>
        <taxon>Bacteria</taxon>
        <taxon>Pseudomonadati</taxon>
        <taxon>Verrucomicrobiota</taxon>
        <taxon>Verrucomicrobiia</taxon>
        <taxon>Verrucomicrobiales</taxon>
        <taxon>Verrucomicrobiaceae</taxon>
        <taxon>Haloferula</taxon>
    </lineage>
</organism>
<keyword evidence="10 11" id="KW-0472">Membrane</keyword>
<keyword evidence="15" id="KW-1185">Reference proteome</keyword>
<dbReference type="Pfam" id="PF00512">
    <property type="entry name" value="HisKA"/>
    <property type="match status" value="1"/>
</dbReference>
<reference evidence="15" key="1">
    <citation type="journal article" date="2019" name="Int. J. Syst. Evol. Microbiol.">
        <title>The Global Catalogue of Microorganisms (GCM) 10K type strain sequencing project: providing services to taxonomists for standard genome sequencing and annotation.</title>
        <authorList>
            <consortium name="The Broad Institute Genomics Platform"/>
            <consortium name="The Broad Institute Genome Sequencing Center for Infectious Disease"/>
            <person name="Wu L."/>
            <person name="Ma J."/>
        </authorList>
    </citation>
    <scope>NUCLEOTIDE SEQUENCE [LARGE SCALE GENOMIC DNA]</scope>
    <source>
        <strain evidence="15">CGMCC 4.1467</strain>
    </source>
</reference>
<dbReference type="InterPro" id="IPR036097">
    <property type="entry name" value="HisK_dim/P_sf"/>
</dbReference>
<dbReference type="InterPro" id="IPR004358">
    <property type="entry name" value="Sig_transdc_His_kin-like_C"/>
</dbReference>
<keyword evidence="8 11" id="KW-1133">Transmembrane helix</keyword>
<dbReference type="GO" id="GO:0004673">
    <property type="term" value="F:protein histidine kinase activity"/>
    <property type="evidence" value="ECO:0007669"/>
    <property type="project" value="UniProtKB-EC"/>
</dbReference>
<comment type="catalytic activity">
    <reaction evidence="1">
        <text>ATP + protein L-histidine = ADP + protein N-phospho-L-histidine.</text>
        <dbReference type="EC" id="2.7.13.3"/>
    </reaction>
</comment>
<dbReference type="NCBIfam" id="NF008312">
    <property type="entry name" value="PRK11100.1"/>
    <property type="match status" value="1"/>
</dbReference>
<dbReference type="SMART" id="SM00387">
    <property type="entry name" value="HATPase_c"/>
    <property type="match status" value="1"/>
</dbReference>
<dbReference type="PANTHER" id="PTHR45436">
    <property type="entry name" value="SENSOR HISTIDINE KINASE YKOH"/>
    <property type="match status" value="1"/>
</dbReference>
<dbReference type="SUPFAM" id="SSF158472">
    <property type="entry name" value="HAMP domain-like"/>
    <property type="match status" value="1"/>
</dbReference>
<dbReference type="SUPFAM" id="SSF47384">
    <property type="entry name" value="Homodimeric domain of signal transducing histidine kinase"/>
    <property type="match status" value="1"/>
</dbReference>
<keyword evidence="4" id="KW-0597">Phosphoprotein</keyword>
<dbReference type="InterPro" id="IPR005467">
    <property type="entry name" value="His_kinase_dom"/>
</dbReference>
<feature type="domain" description="Histidine kinase" evidence="12">
    <location>
        <begin position="274"/>
        <end position="489"/>
    </location>
</feature>
<evidence type="ECO:0000259" key="12">
    <source>
        <dbReference type="PROSITE" id="PS50109"/>
    </source>
</evidence>
<dbReference type="Gene3D" id="1.10.287.130">
    <property type="match status" value="1"/>
</dbReference>
<dbReference type="EC" id="2.7.13.3" evidence="3"/>
<dbReference type="PRINTS" id="PR00344">
    <property type="entry name" value="BCTRLSENSOR"/>
</dbReference>
<evidence type="ECO:0000256" key="2">
    <source>
        <dbReference type="ARBA" id="ARBA00004370"/>
    </source>
</evidence>
<evidence type="ECO:0000256" key="4">
    <source>
        <dbReference type="ARBA" id="ARBA00022553"/>
    </source>
</evidence>
<gene>
    <name evidence="14" type="primary">creC</name>
    <name evidence="14" type="ORF">ACFQY0_05975</name>
</gene>
<dbReference type="PANTHER" id="PTHR45436:SF10">
    <property type="entry name" value="HISTIDINE KINASE"/>
    <property type="match status" value="1"/>
</dbReference>
<evidence type="ECO:0000313" key="15">
    <source>
        <dbReference type="Proteomes" id="UP001596472"/>
    </source>
</evidence>
<keyword evidence="7 14" id="KW-0418">Kinase</keyword>
<dbReference type="PROSITE" id="PS50109">
    <property type="entry name" value="HIS_KIN"/>
    <property type="match status" value="1"/>
</dbReference>
<dbReference type="InterPro" id="IPR050428">
    <property type="entry name" value="TCS_sensor_his_kinase"/>
</dbReference>
<evidence type="ECO:0000256" key="1">
    <source>
        <dbReference type="ARBA" id="ARBA00000085"/>
    </source>
</evidence>
<dbReference type="CDD" id="cd00082">
    <property type="entry name" value="HisKA"/>
    <property type="match status" value="1"/>
</dbReference>
<dbReference type="SMART" id="SM00388">
    <property type="entry name" value="HisKA"/>
    <property type="match status" value="1"/>
</dbReference>
<dbReference type="InterPro" id="IPR003661">
    <property type="entry name" value="HisK_dim/P_dom"/>
</dbReference>
<keyword evidence="9" id="KW-0902">Two-component regulatory system</keyword>
<dbReference type="SUPFAM" id="SSF55874">
    <property type="entry name" value="ATPase domain of HSP90 chaperone/DNA topoisomerase II/histidine kinase"/>
    <property type="match status" value="1"/>
</dbReference>
<evidence type="ECO:0000256" key="6">
    <source>
        <dbReference type="ARBA" id="ARBA00022692"/>
    </source>
</evidence>
<dbReference type="InterPro" id="IPR036890">
    <property type="entry name" value="HATPase_C_sf"/>
</dbReference>
<evidence type="ECO:0000256" key="7">
    <source>
        <dbReference type="ARBA" id="ARBA00022777"/>
    </source>
</evidence>
<dbReference type="PROSITE" id="PS50885">
    <property type="entry name" value="HAMP"/>
    <property type="match status" value="1"/>
</dbReference>
<dbReference type="InterPro" id="IPR003660">
    <property type="entry name" value="HAMP_dom"/>
</dbReference>
<proteinExistence type="predicted"/>
<name>A0ABW2L566_9BACT</name>
<dbReference type="RefSeq" id="WP_379710293.1">
    <property type="nucleotide sequence ID" value="NZ_JBHTBS010000002.1"/>
</dbReference>